<comment type="caution">
    <text evidence="4">The sequence shown here is derived from an EMBL/GenBank/DDBJ whole genome shotgun (WGS) entry which is preliminary data.</text>
</comment>
<dbReference type="SUPFAM" id="SSF47676">
    <property type="entry name" value="Conserved domain common to transcription factors TFIIS, elongin A, CRSP70"/>
    <property type="match status" value="1"/>
</dbReference>
<dbReference type="SMART" id="SM00510">
    <property type="entry name" value="TFS2M"/>
    <property type="match status" value="1"/>
</dbReference>
<organism evidence="4 5">
    <name type="scientific">Acipenser oxyrinchus oxyrinchus</name>
    <dbReference type="NCBI Taxonomy" id="40147"/>
    <lineage>
        <taxon>Eukaryota</taxon>
        <taxon>Metazoa</taxon>
        <taxon>Chordata</taxon>
        <taxon>Craniata</taxon>
        <taxon>Vertebrata</taxon>
        <taxon>Euteleostomi</taxon>
        <taxon>Actinopterygii</taxon>
        <taxon>Chondrostei</taxon>
        <taxon>Acipenseriformes</taxon>
        <taxon>Acipenseridae</taxon>
        <taxon>Acipenser</taxon>
    </lineage>
</organism>
<dbReference type="Gene3D" id="1.20.930.10">
    <property type="entry name" value="Conserved domain common to transcription factors TFIIS, elongin A, CRSP70"/>
    <property type="match status" value="1"/>
</dbReference>
<dbReference type="InterPro" id="IPR036575">
    <property type="entry name" value="TFIIS_cen_dom_sf"/>
</dbReference>
<keyword evidence="4" id="KW-0251">Elongation factor</keyword>
<dbReference type="InterPro" id="IPR035441">
    <property type="entry name" value="TFIIS/LEDGF_dom_sf"/>
</dbReference>
<evidence type="ECO:0000313" key="4">
    <source>
        <dbReference type="EMBL" id="KAK1169818.1"/>
    </source>
</evidence>
<dbReference type="PANTHER" id="PTHR11477:SF7">
    <property type="entry name" value="TRANSCRIPTION ELONGATION FACTOR A N-TERMINAL AND CENTRAL DOMAIN-CONTAINING PROTEIN"/>
    <property type="match status" value="1"/>
</dbReference>
<dbReference type="GO" id="GO:0005634">
    <property type="term" value="C:nucleus"/>
    <property type="evidence" value="ECO:0007669"/>
    <property type="project" value="UniProtKB-SubCell"/>
</dbReference>
<dbReference type="SUPFAM" id="SSF46942">
    <property type="entry name" value="Elongation factor TFIIS domain 2"/>
    <property type="match status" value="1"/>
</dbReference>
<protein>
    <submittedName>
        <fullName evidence="4">Transcription elongation factor A N-terminal and central domain-containing protein</fullName>
    </submittedName>
</protein>
<dbReference type="AlphaFoldDB" id="A0AAD8G8Q5"/>
<dbReference type="Pfam" id="PF07500">
    <property type="entry name" value="TFIIS_M"/>
    <property type="match status" value="1"/>
</dbReference>
<evidence type="ECO:0000259" key="3">
    <source>
        <dbReference type="PROSITE" id="PS51321"/>
    </source>
</evidence>
<accession>A0AAD8G8Q5</accession>
<dbReference type="PROSITE" id="PS51321">
    <property type="entry name" value="TFIIS_CENTRAL"/>
    <property type="match status" value="1"/>
</dbReference>
<dbReference type="GO" id="GO:0006351">
    <property type="term" value="P:DNA-templated transcription"/>
    <property type="evidence" value="ECO:0007669"/>
    <property type="project" value="InterPro"/>
</dbReference>
<reference evidence="4" key="1">
    <citation type="submission" date="2022-02" db="EMBL/GenBank/DDBJ databases">
        <title>Atlantic sturgeon de novo genome assembly.</title>
        <authorList>
            <person name="Stock M."/>
            <person name="Klopp C."/>
            <person name="Guiguen Y."/>
            <person name="Cabau C."/>
            <person name="Parinello H."/>
            <person name="Santidrian Yebra-Pimentel E."/>
            <person name="Kuhl H."/>
            <person name="Dirks R.P."/>
            <person name="Guessner J."/>
            <person name="Wuertz S."/>
            <person name="Du K."/>
            <person name="Schartl M."/>
        </authorList>
    </citation>
    <scope>NUCLEOTIDE SEQUENCE</scope>
    <source>
        <strain evidence="4">STURGEONOMICS-FGT-2020</strain>
        <tissue evidence="4">Whole blood</tissue>
    </source>
</reference>
<evidence type="ECO:0000256" key="1">
    <source>
        <dbReference type="PROSITE-ProRule" id="PRU00649"/>
    </source>
</evidence>
<evidence type="ECO:0000259" key="2">
    <source>
        <dbReference type="PROSITE" id="PS51319"/>
    </source>
</evidence>
<gene>
    <name evidence="4" type="primary">TCEANC</name>
    <name evidence="4" type="ORF">AOXY_G8701</name>
</gene>
<dbReference type="Gene3D" id="1.10.472.30">
    <property type="entry name" value="Transcription elongation factor S-II, central domain"/>
    <property type="match status" value="1"/>
</dbReference>
<dbReference type="PANTHER" id="PTHR11477">
    <property type="entry name" value="TRANSCRIPTION FACTOR S-II ZINC FINGER DOMAIN-CONTAINING PROTEIN"/>
    <property type="match status" value="1"/>
</dbReference>
<dbReference type="GO" id="GO:0003746">
    <property type="term" value="F:translation elongation factor activity"/>
    <property type="evidence" value="ECO:0007669"/>
    <property type="project" value="UniProtKB-KW"/>
</dbReference>
<proteinExistence type="predicted"/>
<dbReference type="InterPro" id="IPR003618">
    <property type="entry name" value="TFIIS_cen_dom"/>
</dbReference>
<dbReference type="InterPro" id="IPR035100">
    <property type="entry name" value="TF_IIS-typ"/>
</dbReference>
<feature type="domain" description="TFIIS N-terminal" evidence="2">
    <location>
        <begin position="1"/>
        <end position="82"/>
    </location>
</feature>
<dbReference type="Proteomes" id="UP001230051">
    <property type="component" value="Unassembled WGS sequence"/>
</dbReference>
<dbReference type="EMBL" id="JAGXEW010000007">
    <property type="protein sequence ID" value="KAK1169818.1"/>
    <property type="molecule type" value="Genomic_DNA"/>
</dbReference>
<keyword evidence="1" id="KW-0539">Nucleus</keyword>
<keyword evidence="4" id="KW-0648">Protein biosynthesis</keyword>
<sequence>MADTKEIINQAYQIEKLLGESDYQDIRHVLDNLEDIIVTLEQLQETNIIKALYRVLKTCPEASVKNKAKYLLTKWKRLYKNHCHQPTGQQEGSAGNRKGGFQDLDKTTEVRSTQHQLDQNETQAFSDYEMQNINILEENCKSSEFCMFSEEKLKHDTSERCAEAVCKLSNKDIKTDNLSVAPTPNQQSAVDTSSDTVVAKPSLGIPQANIISARSKCTKLLSQALISEETTELEAQKCNEVAMNIEENIFVLHGKNVKKYKASIRSKISNLKNPKTSHLRQSLLCGQLSPKTFAEMSAMEMASNELKHLRAVYTESAINEHQLPQGVEGTKTKKIKCRRCEKFDCTVTVIARGTLFLPGWVRNGNPDEEMMTFVTCNECGEKWYNNRWVCF</sequence>
<dbReference type="SUPFAM" id="SSF57783">
    <property type="entry name" value="Zinc beta-ribbon"/>
    <property type="match status" value="1"/>
</dbReference>
<evidence type="ECO:0000313" key="5">
    <source>
        <dbReference type="Proteomes" id="UP001230051"/>
    </source>
</evidence>
<comment type="subcellular location">
    <subcellularLocation>
        <location evidence="1">Nucleus</location>
    </subcellularLocation>
</comment>
<name>A0AAD8G8Q5_ACIOX</name>
<dbReference type="PIRSF" id="PIRSF006704">
    <property type="entry name" value="TF_IIS"/>
    <property type="match status" value="1"/>
</dbReference>
<dbReference type="Gene3D" id="2.20.25.10">
    <property type="match status" value="1"/>
</dbReference>
<dbReference type="Pfam" id="PF08711">
    <property type="entry name" value="Med26"/>
    <property type="match status" value="1"/>
</dbReference>
<feature type="domain" description="TFIIS central" evidence="3">
    <location>
        <begin position="213"/>
        <end position="329"/>
    </location>
</feature>
<dbReference type="InterPro" id="IPR017923">
    <property type="entry name" value="TFIIS_N"/>
</dbReference>
<dbReference type="PROSITE" id="PS51319">
    <property type="entry name" value="TFIIS_N"/>
    <property type="match status" value="1"/>
</dbReference>
<keyword evidence="5" id="KW-1185">Reference proteome</keyword>